<dbReference type="AlphaFoldDB" id="A0A0A9B2L2"/>
<reference evidence="1" key="2">
    <citation type="journal article" date="2015" name="Data Brief">
        <title>Shoot transcriptome of the giant reed, Arundo donax.</title>
        <authorList>
            <person name="Barrero R.A."/>
            <person name="Guerrero F.D."/>
            <person name="Moolhuijzen P."/>
            <person name="Goolsby J.A."/>
            <person name="Tidwell J."/>
            <person name="Bellgard S.E."/>
            <person name="Bellgard M.I."/>
        </authorList>
    </citation>
    <scope>NUCLEOTIDE SEQUENCE</scope>
    <source>
        <tissue evidence="1">Shoot tissue taken approximately 20 cm above the soil surface</tissue>
    </source>
</reference>
<organism evidence="1">
    <name type="scientific">Arundo donax</name>
    <name type="common">Giant reed</name>
    <name type="synonym">Donax arundinaceus</name>
    <dbReference type="NCBI Taxonomy" id="35708"/>
    <lineage>
        <taxon>Eukaryota</taxon>
        <taxon>Viridiplantae</taxon>
        <taxon>Streptophyta</taxon>
        <taxon>Embryophyta</taxon>
        <taxon>Tracheophyta</taxon>
        <taxon>Spermatophyta</taxon>
        <taxon>Magnoliopsida</taxon>
        <taxon>Liliopsida</taxon>
        <taxon>Poales</taxon>
        <taxon>Poaceae</taxon>
        <taxon>PACMAD clade</taxon>
        <taxon>Arundinoideae</taxon>
        <taxon>Arundineae</taxon>
        <taxon>Arundo</taxon>
    </lineage>
</organism>
<sequence>MPYYCQFGEYIRFSSSYS</sequence>
<reference evidence="1" key="1">
    <citation type="submission" date="2014-09" db="EMBL/GenBank/DDBJ databases">
        <authorList>
            <person name="Magalhaes I.L.F."/>
            <person name="Oliveira U."/>
            <person name="Santos F.R."/>
            <person name="Vidigal T.H.D.A."/>
            <person name="Brescovit A.D."/>
            <person name="Santos A.J."/>
        </authorList>
    </citation>
    <scope>NUCLEOTIDE SEQUENCE</scope>
    <source>
        <tissue evidence="1">Shoot tissue taken approximately 20 cm above the soil surface</tissue>
    </source>
</reference>
<dbReference type="EMBL" id="GBRH01240309">
    <property type="protein sequence ID" value="JAD57586.1"/>
    <property type="molecule type" value="Transcribed_RNA"/>
</dbReference>
<proteinExistence type="predicted"/>
<accession>A0A0A9B2L2</accession>
<evidence type="ECO:0000313" key="1">
    <source>
        <dbReference type="EMBL" id="JAD57586.1"/>
    </source>
</evidence>
<name>A0A0A9B2L2_ARUDO</name>
<protein>
    <submittedName>
        <fullName evidence="1">Uncharacterized protein</fullName>
    </submittedName>
</protein>